<evidence type="ECO:0000259" key="5">
    <source>
        <dbReference type="PROSITE" id="PS50045"/>
    </source>
</evidence>
<keyword evidence="4" id="KW-0804">Transcription</keyword>
<dbReference type="Pfam" id="PF02954">
    <property type="entry name" value="HTH_8"/>
    <property type="match status" value="1"/>
</dbReference>
<dbReference type="InterPro" id="IPR058031">
    <property type="entry name" value="AAA_lid_NorR"/>
</dbReference>
<evidence type="ECO:0000256" key="4">
    <source>
        <dbReference type="ARBA" id="ARBA00023163"/>
    </source>
</evidence>
<keyword evidence="7" id="KW-1185">Reference proteome</keyword>
<dbReference type="PRINTS" id="PR01590">
    <property type="entry name" value="HTHFIS"/>
</dbReference>
<evidence type="ECO:0000313" key="7">
    <source>
        <dbReference type="Proteomes" id="UP000199529"/>
    </source>
</evidence>
<dbReference type="Gene3D" id="3.40.50.300">
    <property type="entry name" value="P-loop containing nucleotide triphosphate hydrolases"/>
    <property type="match status" value="1"/>
</dbReference>
<dbReference type="Proteomes" id="UP000199529">
    <property type="component" value="Unassembled WGS sequence"/>
</dbReference>
<sequence length="549" mass="59255">MNPSGNQVMRPEIASSWRRTSMSGLRPESALDGLHIAEFDTASRLMRAAGPVLDELATRLLDTTFCIALADSSCRIVDRRFTDQRTELALNRISAVPGAQFTEEHAGTNALGTPFEVMRGVAVHGAEHFVEALKAFSCYGHPIRHPVTRRIEGVLDITGLTRDANPLFAPLLQRAVEDIEQRLWEGARLSEKRLLRAFQHASRSPCRAVVAIGGEFVLTNRAALDLLEPPDHAVLRDLVSGVTGSVARDLVLGSGAAVHLRAEKITGTADGFLVELTPRARTRLPVPRGRVAENRRPGLDQQLAELSRGAGPVLIAGEPGSGRTSAARAIAASRTVQVLDAADVVVVGEQEWAKRLRSPKPGAEVLVVEGIELLSDALCAGLARMLADDPGVRVVLTSAPRSELPPRVLSLAATCPSRVELPPLRNRTDEFAPIARTMLAELRADLRIAPSALEALIAQQWPGNLRELAGVLRGITERRTAGDITVADLPAGYRDAGRTARLSRRDRAERDAITEALRDTGGNKVQAAQRLGISRTTLYSRMRALGVSR</sequence>
<keyword evidence="1" id="KW-0547">Nucleotide-binding</keyword>
<evidence type="ECO:0000256" key="3">
    <source>
        <dbReference type="ARBA" id="ARBA00023015"/>
    </source>
</evidence>
<dbReference type="InterPro" id="IPR027417">
    <property type="entry name" value="P-loop_NTPase"/>
</dbReference>
<protein>
    <submittedName>
        <fullName evidence="6">Transcriptional regulator of acetoin/glycerol metabolism</fullName>
    </submittedName>
</protein>
<dbReference type="RefSeq" id="WP_218157466.1">
    <property type="nucleotide sequence ID" value="NZ_FNOK01000027.1"/>
</dbReference>
<dbReference type="InterPro" id="IPR002078">
    <property type="entry name" value="Sigma_54_int"/>
</dbReference>
<dbReference type="Gene3D" id="1.10.10.60">
    <property type="entry name" value="Homeodomain-like"/>
    <property type="match status" value="1"/>
</dbReference>
<keyword evidence="2" id="KW-0067">ATP-binding</keyword>
<dbReference type="SUPFAM" id="SSF46689">
    <property type="entry name" value="Homeodomain-like"/>
    <property type="match status" value="1"/>
</dbReference>
<dbReference type="STRING" id="418495.SAMN05216215_102796"/>
<dbReference type="SUPFAM" id="SSF55781">
    <property type="entry name" value="GAF domain-like"/>
    <property type="match status" value="1"/>
</dbReference>
<dbReference type="GO" id="GO:0005524">
    <property type="term" value="F:ATP binding"/>
    <property type="evidence" value="ECO:0007669"/>
    <property type="project" value="UniProtKB-KW"/>
</dbReference>
<reference evidence="7" key="1">
    <citation type="submission" date="2016-10" db="EMBL/GenBank/DDBJ databases">
        <authorList>
            <person name="Varghese N."/>
            <person name="Submissions S."/>
        </authorList>
    </citation>
    <scope>NUCLEOTIDE SEQUENCE [LARGE SCALE GENOMIC DNA]</scope>
    <source>
        <strain evidence="7">CGMCC 4.3530</strain>
    </source>
</reference>
<accession>A0A1H3K8S8</accession>
<evidence type="ECO:0000256" key="1">
    <source>
        <dbReference type="ARBA" id="ARBA00022741"/>
    </source>
</evidence>
<dbReference type="PROSITE" id="PS50045">
    <property type="entry name" value="SIGMA54_INTERACT_4"/>
    <property type="match status" value="1"/>
</dbReference>
<dbReference type="SUPFAM" id="SSF52540">
    <property type="entry name" value="P-loop containing nucleoside triphosphate hydrolases"/>
    <property type="match status" value="1"/>
</dbReference>
<dbReference type="InterPro" id="IPR002197">
    <property type="entry name" value="HTH_Fis"/>
</dbReference>
<proteinExistence type="predicted"/>
<dbReference type="Pfam" id="PF25601">
    <property type="entry name" value="AAA_lid_14"/>
    <property type="match status" value="1"/>
</dbReference>
<organism evidence="6 7">
    <name type="scientific">Saccharopolyspora shandongensis</name>
    <dbReference type="NCBI Taxonomy" id="418495"/>
    <lineage>
        <taxon>Bacteria</taxon>
        <taxon>Bacillati</taxon>
        <taxon>Actinomycetota</taxon>
        <taxon>Actinomycetes</taxon>
        <taxon>Pseudonocardiales</taxon>
        <taxon>Pseudonocardiaceae</taxon>
        <taxon>Saccharopolyspora</taxon>
    </lineage>
</organism>
<dbReference type="GO" id="GO:0043565">
    <property type="term" value="F:sequence-specific DNA binding"/>
    <property type="evidence" value="ECO:0007669"/>
    <property type="project" value="InterPro"/>
</dbReference>
<dbReference type="Gene3D" id="1.10.8.60">
    <property type="match status" value="1"/>
</dbReference>
<gene>
    <name evidence="6" type="ORF">SAMN05216215_102796</name>
</gene>
<evidence type="ECO:0000313" key="6">
    <source>
        <dbReference type="EMBL" id="SDY48185.1"/>
    </source>
</evidence>
<dbReference type="PANTHER" id="PTHR32071">
    <property type="entry name" value="TRANSCRIPTIONAL REGULATORY PROTEIN"/>
    <property type="match status" value="1"/>
</dbReference>
<dbReference type="InterPro" id="IPR009057">
    <property type="entry name" value="Homeodomain-like_sf"/>
</dbReference>
<feature type="domain" description="Sigma-54 factor interaction" evidence="5">
    <location>
        <begin position="419"/>
        <end position="477"/>
    </location>
</feature>
<dbReference type="InterPro" id="IPR029016">
    <property type="entry name" value="GAF-like_dom_sf"/>
</dbReference>
<evidence type="ECO:0000256" key="2">
    <source>
        <dbReference type="ARBA" id="ARBA00022840"/>
    </source>
</evidence>
<keyword evidence="3" id="KW-0805">Transcription regulation</keyword>
<dbReference type="EMBL" id="FNOK01000027">
    <property type="protein sequence ID" value="SDY48185.1"/>
    <property type="molecule type" value="Genomic_DNA"/>
</dbReference>
<dbReference type="AlphaFoldDB" id="A0A1H3K8S8"/>
<dbReference type="Gene3D" id="3.30.450.40">
    <property type="match status" value="1"/>
</dbReference>
<dbReference type="GO" id="GO:0006355">
    <property type="term" value="P:regulation of DNA-templated transcription"/>
    <property type="evidence" value="ECO:0007669"/>
    <property type="project" value="InterPro"/>
</dbReference>
<name>A0A1H3K8S8_9PSEU</name>